<dbReference type="AlphaFoldDB" id="A0A4V5LY89"/>
<accession>A0A4V5LY89</accession>
<dbReference type="GO" id="GO:0003677">
    <property type="term" value="F:DNA binding"/>
    <property type="evidence" value="ECO:0007669"/>
    <property type="project" value="InterPro"/>
</dbReference>
<comment type="caution">
    <text evidence="8">The sequence shown here is derived from an EMBL/GenBank/DDBJ whole genome shotgun (WGS) entry which is preliminary data.</text>
</comment>
<evidence type="ECO:0000256" key="1">
    <source>
        <dbReference type="ARBA" id="ARBA00010641"/>
    </source>
</evidence>
<dbReference type="InterPro" id="IPR013325">
    <property type="entry name" value="RNA_pol_sigma_r2"/>
</dbReference>
<evidence type="ECO:0000313" key="9">
    <source>
        <dbReference type="Proteomes" id="UP000309872"/>
    </source>
</evidence>
<evidence type="ECO:0000313" key="8">
    <source>
        <dbReference type="EMBL" id="TJY65509.1"/>
    </source>
</evidence>
<dbReference type="PANTHER" id="PTHR43133:SF46">
    <property type="entry name" value="RNA POLYMERASE SIGMA-70 FACTOR ECF SUBFAMILY"/>
    <property type="match status" value="1"/>
</dbReference>
<dbReference type="Pfam" id="PF04542">
    <property type="entry name" value="Sigma70_r2"/>
    <property type="match status" value="1"/>
</dbReference>
<dbReference type="EMBL" id="SUKA01000003">
    <property type="protein sequence ID" value="TJY65509.1"/>
    <property type="molecule type" value="Genomic_DNA"/>
</dbReference>
<dbReference type="NCBIfam" id="TIGR02937">
    <property type="entry name" value="sigma70-ECF"/>
    <property type="match status" value="1"/>
</dbReference>
<dbReference type="SUPFAM" id="SSF88946">
    <property type="entry name" value="Sigma2 domain of RNA polymerase sigma factors"/>
    <property type="match status" value="1"/>
</dbReference>
<dbReference type="Gene3D" id="1.10.10.10">
    <property type="entry name" value="Winged helix-like DNA-binding domain superfamily/Winged helix DNA-binding domain"/>
    <property type="match status" value="1"/>
</dbReference>
<name>A0A4V5LY89_9SPHI</name>
<dbReference type="Gene3D" id="1.10.1740.10">
    <property type="match status" value="1"/>
</dbReference>
<dbReference type="Proteomes" id="UP000309872">
    <property type="component" value="Unassembled WGS sequence"/>
</dbReference>
<evidence type="ECO:0000256" key="3">
    <source>
        <dbReference type="ARBA" id="ARBA00023082"/>
    </source>
</evidence>
<keyword evidence="4" id="KW-0804">Transcription</keyword>
<dbReference type="InterPro" id="IPR013324">
    <property type="entry name" value="RNA_pol_sigma_r3/r4-like"/>
</dbReference>
<gene>
    <name evidence="8" type="ORF">FAZ19_10235</name>
</gene>
<dbReference type="OrthoDB" id="655312at2"/>
<evidence type="ECO:0000256" key="5">
    <source>
        <dbReference type="SAM" id="MobiDB-lite"/>
    </source>
</evidence>
<organism evidence="8 9">
    <name type="scientific">Sphingobacterium alkalisoli</name>
    <dbReference type="NCBI Taxonomy" id="1874115"/>
    <lineage>
        <taxon>Bacteria</taxon>
        <taxon>Pseudomonadati</taxon>
        <taxon>Bacteroidota</taxon>
        <taxon>Sphingobacteriia</taxon>
        <taxon>Sphingobacteriales</taxon>
        <taxon>Sphingobacteriaceae</taxon>
        <taxon>Sphingobacterium</taxon>
    </lineage>
</organism>
<feature type="compositionally biased region" description="Polar residues" evidence="5">
    <location>
        <begin position="12"/>
        <end position="21"/>
    </location>
</feature>
<feature type="region of interest" description="Disordered" evidence="5">
    <location>
        <begin position="1"/>
        <end position="21"/>
    </location>
</feature>
<proteinExistence type="inferred from homology"/>
<dbReference type="InterPro" id="IPR036388">
    <property type="entry name" value="WH-like_DNA-bd_sf"/>
</dbReference>
<dbReference type="GO" id="GO:0006352">
    <property type="term" value="P:DNA-templated transcription initiation"/>
    <property type="evidence" value="ECO:0007669"/>
    <property type="project" value="InterPro"/>
</dbReference>
<sequence length="192" mass="22599">MKAKDESKDENQLTSDGATHQPQEDSLHLLFNDIFLSYEKPLFKLAFNLTKDSDVARDIVHDVFMKLWEIRHQLHEIQSVESFLFILTRNKVMDYLRKVSSDARLKQAIWESMQDLLTEQPKGIEEKEVREGLQEAINQLPPQRKVIYQLRDEGYPYQEIADKLQISRHTVKNQISSAIKSIRQVMEKFLIL</sequence>
<dbReference type="InterPro" id="IPR013249">
    <property type="entry name" value="RNA_pol_sigma70_r4_t2"/>
</dbReference>
<reference evidence="8 9" key="1">
    <citation type="submission" date="2019-04" db="EMBL/GenBank/DDBJ databases">
        <title>Sphingobacterium olei sp. nov., isolated from oil-contaminated soil.</title>
        <authorList>
            <person name="Liu B."/>
        </authorList>
    </citation>
    <scope>NUCLEOTIDE SEQUENCE [LARGE SCALE GENOMIC DNA]</scope>
    <source>
        <strain evidence="8 9">Y3L14</strain>
    </source>
</reference>
<dbReference type="InterPro" id="IPR039425">
    <property type="entry name" value="RNA_pol_sigma-70-like"/>
</dbReference>
<keyword evidence="3" id="KW-0731">Sigma factor</keyword>
<dbReference type="SUPFAM" id="SSF88659">
    <property type="entry name" value="Sigma3 and sigma4 domains of RNA polymerase sigma factors"/>
    <property type="match status" value="1"/>
</dbReference>
<comment type="similarity">
    <text evidence="1">Belongs to the sigma-70 factor family. ECF subfamily.</text>
</comment>
<evidence type="ECO:0000259" key="6">
    <source>
        <dbReference type="Pfam" id="PF04542"/>
    </source>
</evidence>
<dbReference type="GO" id="GO:0016987">
    <property type="term" value="F:sigma factor activity"/>
    <property type="evidence" value="ECO:0007669"/>
    <property type="project" value="UniProtKB-KW"/>
</dbReference>
<keyword evidence="9" id="KW-1185">Reference proteome</keyword>
<evidence type="ECO:0000259" key="7">
    <source>
        <dbReference type="Pfam" id="PF08281"/>
    </source>
</evidence>
<feature type="compositionally biased region" description="Basic and acidic residues" evidence="5">
    <location>
        <begin position="1"/>
        <end position="11"/>
    </location>
</feature>
<protein>
    <submittedName>
        <fullName evidence="8">RNA polymerase sigma-70 factor</fullName>
    </submittedName>
</protein>
<dbReference type="PANTHER" id="PTHR43133">
    <property type="entry name" value="RNA POLYMERASE ECF-TYPE SIGMA FACTO"/>
    <property type="match status" value="1"/>
</dbReference>
<dbReference type="InterPro" id="IPR014284">
    <property type="entry name" value="RNA_pol_sigma-70_dom"/>
</dbReference>
<feature type="domain" description="RNA polymerase sigma-70 region 2" evidence="6">
    <location>
        <begin position="35"/>
        <end position="98"/>
    </location>
</feature>
<evidence type="ECO:0000256" key="2">
    <source>
        <dbReference type="ARBA" id="ARBA00023015"/>
    </source>
</evidence>
<dbReference type="InterPro" id="IPR014327">
    <property type="entry name" value="RNA_pol_sigma70_bacteroid"/>
</dbReference>
<feature type="domain" description="RNA polymerase sigma factor 70 region 4 type 2" evidence="7">
    <location>
        <begin position="132"/>
        <end position="180"/>
    </location>
</feature>
<dbReference type="NCBIfam" id="TIGR02985">
    <property type="entry name" value="Sig70_bacteroi1"/>
    <property type="match status" value="1"/>
</dbReference>
<dbReference type="InterPro" id="IPR007627">
    <property type="entry name" value="RNA_pol_sigma70_r2"/>
</dbReference>
<evidence type="ECO:0000256" key="4">
    <source>
        <dbReference type="ARBA" id="ARBA00023163"/>
    </source>
</evidence>
<dbReference type="Pfam" id="PF08281">
    <property type="entry name" value="Sigma70_r4_2"/>
    <property type="match status" value="1"/>
</dbReference>
<dbReference type="RefSeq" id="WP_136820638.1">
    <property type="nucleotide sequence ID" value="NZ_BMJX01000003.1"/>
</dbReference>
<keyword evidence="2" id="KW-0805">Transcription regulation</keyword>